<proteinExistence type="predicted"/>
<organismHost>
    <name type="scientific">Homo sapiens</name>
    <name type="common">Human</name>
    <dbReference type="NCBI Taxonomy" id="9606"/>
</organismHost>
<organism evidence="2">
    <name type="scientific">Human cytomegalovirus</name>
    <name type="common">HHV-5</name>
    <name type="synonym">Human herpesvirus 5</name>
    <dbReference type="NCBI Taxonomy" id="10359"/>
    <lineage>
        <taxon>Viruses</taxon>
        <taxon>Duplodnaviria</taxon>
        <taxon>Heunggongvirae</taxon>
        <taxon>Peploviricota</taxon>
        <taxon>Herviviricetes</taxon>
        <taxon>Herpesvirales</taxon>
        <taxon>Orthoherpesviridae</taxon>
        <taxon>Betaherpesvirinae</taxon>
        <taxon>Cytomegalovirus</taxon>
        <taxon>Cytomegalovirus humanbeta5</taxon>
    </lineage>
</organism>
<reference evidence="2" key="1">
    <citation type="journal article" date="2016" name="Virus Evol.">
        <title>Islands of linkage in an ocean of pervasive recombination reveals two-speed evolution of human cytomegalovirus genomes.</title>
        <authorList>
            <person name="Lassalle F."/>
            <person name="Depledge D.P."/>
            <person name="Reeves M.B."/>
            <person name="Brown A.C."/>
            <person name="Christiansen M.T."/>
            <person name="Tutill H.J."/>
            <person name="Williams R.J."/>
            <person name="Einer-Jensen K."/>
            <person name="Holdstock J."/>
            <person name="Atkinson C."/>
            <person name="Brown J.R."/>
            <person name="van Loenen F.B."/>
            <person name="Clark D.A."/>
            <person name="Griffiths P.D."/>
            <person name="Verjans G.M.G.M."/>
            <person name="Schutten M."/>
            <person name="Milne R.S.B."/>
            <person name="Balloux F."/>
            <person name="Breuer J."/>
        </authorList>
    </citation>
    <scope>NUCLEOTIDE SEQUENCE</scope>
    <source>
        <strain evidence="2">NL/Rot2/Urine/2012</strain>
    </source>
</reference>
<reference evidence="2" key="2">
    <citation type="submission" date="2017-01" db="EMBL/GenBank/DDBJ databases">
        <authorList>
            <person name="Mah S.A."/>
            <person name="Swanson W.J."/>
            <person name="Moy G.W."/>
            <person name="Vacquier V.D."/>
        </authorList>
    </citation>
    <scope>NUCLEOTIDE SEQUENCE</scope>
    <source>
        <strain evidence="2">NL/Rot2/Urine/2012</strain>
    </source>
</reference>
<evidence type="ECO:0000313" key="2">
    <source>
        <dbReference type="EMBL" id="AMJ52720.1"/>
    </source>
</evidence>
<sequence>MDHALLTRFVGRPRHCRLEMLILDEQVSKRSWDTTVYHRRRKHLPRRRAPCGPQRPAEIPKRRQKAAVLLFWHDLCWLFRRLFFPREDSEPLMSDPARSPEEEESTTHG</sequence>
<dbReference type="InterPro" id="IPR020527">
    <property type="entry name" value="UL17_Cytomegalovir"/>
</dbReference>
<dbReference type="Pfam" id="PF17640">
    <property type="entry name" value="UL17"/>
    <property type="match status" value="1"/>
</dbReference>
<name>A0A140D157_HCMV</name>
<gene>
    <name evidence="2" type="primary">UL17</name>
</gene>
<dbReference type="EMBL" id="KT726941">
    <property type="protein sequence ID" value="AMJ52720.1"/>
    <property type="molecule type" value="Genomic_DNA"/>
</dbReference>
<feature type="region of interest" description="Disordered" evidence="1">
    <location>
        <begin position="89"/>
        <end position="109"/>
    </location>
</feature>
<accession>A0A140D157</accession>
<evidence type="ECO:0000256" key="1">
    <source>
        <dbReference type="SAM" id="MobiDB-lite"/>
    </source>
</evidence>
<protein>
    <submittedName>
        <fullName evidence="2">Protein UL17</fullName>
    </submittedName>
</protein>